<reference evidence="2 3" key="1">
    <citation type="submission" date="2024-08" db="EMBL/GenBank/DDBJ databases">
        <title>Whole-genome sequencing of halo(alkali)philic microorganisms from hypersaline lakes.</title>
        <authorList>
            <person name="Sorokin D.Y."/>
            <person name="Merkel A.Y."/>
            <person name="Messina E."/>
            <person name="Yakimov M."/>
        </authorList>
    </citation>
    <scope>NUCLEOTIDE SEQUENCE [LARGE SCALE GENOMIC DNA]</scope>
    <source>
        <strain evidence="2 3">Cl-TMA</strain>
    </source>
</reference>
<dbReference type="Proteomes" id="UP001575181">
    <property type="component" value="Unassembled WGS sequence"/>
</dbReference>
<dbReference type="EMBL" id="JBGUAW010000023">
    <property type="protein sequence ID" value="MFA9462609.1"/>
    <property type="molecule type" value="Genomic_DNA"/>
</dbReference>
<organism evidence="2 3">
    <name type="scientific">Thiohalorhabdus methylotrophus</name>
    <dbReference type="NCBI Taxonomy" id="3242694"/>
    <lineage>
        <taxon>Bacteria</taxon>
        <taxon>Pseudomonadati</taxon>
        <taxon>Pseudomonadota</taxon>
        <taxon>Gammaproteobacteria</taxon>
        <taxon>Thiohalorhabdales</taxon>
        <taxon>Thiohalorhabdaceae</taxon>
        <taxon>Thiohalorhabdus</taxon>
    </lineage>
</organism>
<evidence type="ECO:0000313" key="3">
    <source>
        <dbReference type="Proteomes" id="UP001575181"/>
    </source>
</evidence>
<dbReference type="InterPro" id="IPR025948">
    <property type="entry name" value="HTH-like_dom"/>
</dbReference>
<dbReference type="RefSeq" id="WP_373657401.1">
    <property type="nucleotide sequence ID" value="NZ_JBGUAW010000023.1"/>
</dbReference>
<proteinExistence type="predicted"/>
<dbReference type="InterPro" id="IPR012337">
    <property type="entry name" value="RNaseH-like_sf"/>
</dbReference>
<feature type="domain" description="Integrase catalytic" evidence="1">
    <location>
        <begin position="67"/>
        <end position="193"/>
    </location>
</feature>
<dbReference type="InterPro" id="IPR001584">
    <property type="entry name" value="Integrase_cat-core"/>
</dbReference>
<evidence type="ECO:0000313" key="2">
    <source>
        <dbReference type="EMBL" id="MFA9462609.1"/>
    </source>
</evidence>
<protein>
    <submittedName>
        <fullName evidence="2">DDE-type integrase/transposase/recombinase</fullName>
    </submittedName>
</protein>
<feature type="non-terminal residue" evidence="2">
    <location>
        <position position="220"/>
    </location>
</feature>
<dbReference type="Pfam" id="PF13276">
    <property type="entry name" value="HTH_21"/>
    <property type="match status" value="1"/>
</dbReference>
<dbReference type="SUPFAM" id="SSF53098">
    <property type="entry name" value="Ribonuclease H-like"/>
    <property type="match status" value="1"/>
</dbReference>
<accession>A0ABV4U1A0</accession>
<dbReference type="Gene3D" id="3.30.420.10">
    <property type="entry name" value="Ribonuclease H-like superfamily/Ribonuclease H"/>
    <property type="match status" value="1"/>
</dbReference>
<dbReference type="Pfam" id="PF00665">
    <property type="entry name" value="rve"/>
    <property type="match status" value="1"/>
</dbReference>
<comment type="caution">
    <text evidence="2">The sequence shown here is derived from an EMBL/GenBank/DDBJ whole genome shotgun (WGS) entry which is preliminary data.</text>
</comment>
<dbReference type="PROSITE" id="PS50994">
    <property type="entry name" value="INTEGRASE"/>
    <property type="match status" value="1"/>
</dbReference>
<keyword evidence="3" id="KW-1185">Reference proteome</keyword>
<name>A0ABV4U1A0_9GAMM</name>
<gene>
    <name evidence="2" type="ORF">ACERLL_17555</name>
</gene>
<dbReference type="InterPro" id="IPR036397">
    <property type="entry name" value="RNaseH_sf"/>
</dbReference>
<evidence type="ECO:0000259" key="1">
    <source>
        <dbReference type="PROSITE" id="PS50994"/>
    </source>
</evidence>
<sequence length="220" mass="24324">MLADIRAVIDHRPTYGYRRVQALVNRQRRVEGGSRANHKAIYRAMRDAGLLLMRHATPRPERTHDGRIAVPRSDQRWCSDGFEIGCDNGERVSVAFSLDCCDREAMSFVATTKGIDGDLVRDLMVASLEHRFGPVARAPSPIEWLSDNGAGYIYIAANTVAFGKELGLVIPRTPVQSPQSNGMAEAFVKTFKRDYWGGPIPLDSQQALRSKRALGAPQAS</sequence>